<evidence type="ECO:0000256" key="1">
    <source>
        <dbReference type="SAM" id="MobiDB-lite"/>
    </source>
</evidence>
<feature type="compositionally biased region" description="Basic and acidic residues" evidence="1">
    <location>
        <begin position="228"/>
        <end position="242"/>
    </location>
</feature>
<feature type="compositionally biased region" description="Polar residues" evidence="1">
    <location>
        <begin position="55"/>
        <end position="69"/>
    </location>
</feature>
<organism evidence="2 3">
    <name type="scientific">Tritrichomonas musculus</name>
    <dbReference type="NCBI Taxonomy" id="1915356"/>
    <lineage>
        <taxon>Eukaryota</taxon>
        <taxon>Metamonada</taxon>
        <taxon>Parabasalia</taxon>
        <taxon>Tritrichomonadida</taxon>
        <taxon>Tritrichomonadidae</taxon>
        <taxon>Tritrichomonas</taxon>
    </lineage>
</organism>
<name>A0ABR2I692_9EUKA</name>
<dbReference type="Proteomes" id="UP001470230">
    <property type="component" value="Unassembled WGS sequence"/>
</dbReference>
<comment type="caution">
    <text evidence="2">The sequence shown here is derived from an EMBL/GenBank/DDBJ whole genome shotgun (WGS) entry which is preliminary data.</text>
</comment>
<feature type="compositionally biased region" description="Polar residues" evidence="1">
    <location>
        <begin position="347"/>
        <end position="360"/>
    </location>
</feature>
<feature type="compositionally biased region" description="Low complexity" evidence="1">
    <location>
        <begin position="204"/>
        <end position="214"/>
    </location>
</feature>
<protein>
    <submittedName>
        <fullName evidence="2">Uncharacterized protein</fullName>
    </submittedName>
</protein>
<feature type="compositionally biased region" description="Basic and acidic residues" evidence="1">
    <location>
        <begin position="43"/>
        <end position="52"/>
    </location>
</feature>
<dbReference type="EMBL" id="JAPFFF010000020">
    <property type="protein sequence ID" value="KAK8857746.1"/>
    <property type="molecule type" value="Genomic_DNA"/>
</dbReference>
<accession>A0ABR2I692</accession>
<feature type="compositionally biased region" description="Polar residues" evidence="1">
    <location>
        <begin position="373"/>
        <end position="409"/>
    </location>
</feature>
<feature type="compositionally biased region" description="Polar residues" evidence="1">
    <location>
        <begin position="247"/>
        <end position="269"/>
    </location>
</feature>
<feature type="region of interest" description="Disordered" evidence="1">
    <location>
        <begin position="1"/>
        <end position="159"/>
    </location>
</feature>
<sequence length="416" mass="46596">MTESANSNLDEKKEDNNNNENGEQGSIPQDQAQTGNSANENDNIDRKAKEIGSKLLTQPQGEDNSNPQNEVELGTDSKPQDEQPNEVNSNPLDEKAQEIGSALLGEANSKPQDEQEKEINSNPLEEQAQEIGVALIVQEEEEEKPDSNPSPEQEDDKQEVICDLTPFVEQMEEKKRQIDLNYQLLIGESTFLNKNEEKETPPVENKNPEIPIITEPEEKQITTPPKSPENRSPRKKYQEIVKYDPSIFQNNDFTDLYTSNEGKPSQNLVTDLPKLTVTLKDIGLEGLDSSTPDKAENIRKTEKEQQEKLKEKERAKSARKPRYKRQTPSPRSRKRFNQSTRVKDNNDTTFSDSAKINGSEESPKPAGLLEIIQNAQKLQTVIPKTNQNGNPKANKIVSGSGSENGTVAVNNDEHQS</sequence>
<evidence type="ECO:0000313" key="3">
    <source>
        <dbReference type="Proteomes" id="UP001470230"/>
    </source>
</evidence>
<gene>
    <name evidence="2" type="ORF">M9Y10_016156</name>
</gene>
<reference evidence="2 3" key="1">
    <citation type="submission" date="2024-04" db="EMBL/GenBank/DDBJ databases">
        <title>Tritrichomonas musculus Genome.</title>
        <authorList>
            <person name="Alves-Ferreira E."/>
            <person name="Grigg M."/>
            <person name="Lorenzi H."/>
            <person name="Galac M."/>
        </authorList>
    </citation>
    <scope>NUCLEOTIDE SEQUENCE [LARGE SCALE GENOMIC DNA]</scope>
    <source>
        <strain evidence="2 3">EAF2021</strain>
    </source>
</reference>
<feature type="region of interest" description="Disordered" evidence="1">
    <location>
        <begin position="193"/>
        <end position="416"/>
    </location>
</feature>
<keyword evidence="3" id="KW-1185">Reference proteome</keyword>
<feature type="compositionally biased region" description="Basic and acidic residues" evidence="1">
    <location>
        <begin position="291"/>
        <end position="316"/>
    </location>
</feature>
<proteinExistence type="predicted"/>
<feature type="compositionally biased region" description="Basic residues" evidence="1">
    <location>
        <begin position="317"/>
        <end position="336"/>
    </location>
</feature>
<feature type="compositionally biased region" description="Polar residues" evidence="1">
    <location>
        <begin position="27"/>
        <end position="41"/>
    </location>
</feature>
<evidence type="ECO:0000313" key="2">
    <source>
        <dbReference type="EMBL" id="KAK8857746.1"/>
    </source>
</evidence>